<feature type="compositionally biased region" description="Basic and acidic residues" evidence="1">
    <location>
        <begin position="518"/>
        <end position="528"/>
    </location>
</feature>
<evidence type="ECO:0000256" key="2">
    <source>
        <dbReference type="SAM" id="Phobius"/>
    </source>
</evidence>
<gene>
    <name evidence="3" type="ORF">ACJMK2_016495</name>
</gene>
<dbReference type="AlphaFoldDB" id="A0ABD3UXD0"/>
<accession>A0ABD3UXD0</accession>
<protein>
    <submittedName>
        <fullName evidence="3">Uncharacterized protein</fullName>
    </submittedName>
</protein>
<feature type="transmembrane region" description="Helical" evidence="2">
    <location>
        <begin position="97"/>
        <end position="119"/>
    </location>
</feature>
<feature type="compositionally biased region" description="Polar residues" evidence="1">
    <location>
        <begin position="505"/>
        <end position="514"/>
    </location>
</feature>
<sequence length="567" mass="62941">MSPSTHVINLADWKKRIKEKWDQERKQVIFQGAGDIIYPTRLTTMPTTPQITTTAALNTTHGTDFTTTANNSYATEKVGSDKSDGSSTADAENLVKFIGITIASLLALIIITLIIIRVCRRSVKKKNKRISLRRPLQSEDPDHIYAEIEPLRANDIESPSTSSGAVPLPTKKNKRRLGVSSIRYVSMRLGRLFGTGSRHSATNDAIFFSKESESVRAQTLPPSVPDFRNGDRKGKRRAPRQQLPSSSRPLLDGESQISSSSDVLVEMRERENVYNPLTRQTDSGPYDHLKLGKTGSGAHIADEGAPGSPHDYFVLEKEKGANPQNGDKKSNLYFILEKEEEKLDKDLSPKPAELESMEEDDHITKLDTNNSISPKEKSESKTKDHDYFVLETTARSTSSEESAGQSLQEPSPRVSYELAKNVSNSDENQSLSDDNSLSTSLSTLISSPGHKIDSEVHQKNKKQNYVVFEAADNSIHNYNDPSKENSCVEHGLKGGDDFDQKDSGITRTKNTSSDDYMEPVKLKTHSDYLEISPSVPERTTSKQPSFDKTTSKQQSHLIGQLQNNKVT</sequence>
<feature type="region of interest" description="Disordered" evidence="1">
    <location>
        <begin position="274"/>
        <end position="312"/>
    </location>
</feature>
<feature type="compositionally biased region" description="Basic and acidic residues" evidence="1">
    <location>
        <begin position="481"/>
        <end position="504"/>
    </location>
</feature>
<reference evidence="3 4" key="1">
    <citation type="submission" date="2024-11" db="EMBL/GenBank/DDBJ databases">
        <title>Chromosome-level genome assembly of the freshwater bivalve Anodonta woodiana.</title>
        <authorList>
            <person name="Chen X."/>
        </authorList>
    </citation>
    <scope>NUCLEOTIDE SEQUENCE [LARGE SCALE GENOMIC DNA]</scope>
    <source>
        <strain evidence="3">MN2024</strain>
        <tissue evidence="3">Gills</tissue>
    </source>
</reference>
<evidence type="ECO:0000256" key="1">
    <source>
        <dbReference type="SAM" id="MobiDB-lite"/>
    </source>
</evidence>
<feature type="region of interest" description="Disordered" evidence="1">
    <location>
        <begin position="477"/>
        <end position="567"/>
    </location>
</feature>
<keyword evidence="2" id="KW-1133">Transmembrane helix</keyword>
<proteinExistence type="predicted"/>
<feature type="compositionally biased region" description="Low complexity" evidence="1">
    <location>
        <begin position="391"/>
        <end position="403"/>
    </location>
</feature>
<feature type="region of interest" description="Disordered" evidence="1">
    <location>
        <begin position="342"/>
        <end position="443"/>
    </location>
</feature>
<evidence type="ECO:0000313" key="3">
    <source>
        <dbReference type="EMBL" id="KAL3852888.1"/>
    </source>
</evidence>
<keyword evidence="4" id="KW-1185">Reference proteome</keyword>
<keyword evidence="2" id="KW-0472">Membrane</keyword>
<comment type="caution">
    <text evidence="3">The sequence shown here is derived from an EMBL/GenBank/DDBJ whole genome shotgun (WGS) entry which is preliminary data.</text>
</comment>
<feature type="region of interest" description="Disordered" evidence="1">
    <location>
        <begin position="212"/>
        <end position="262"/>
    </location>
</feature>
<feature type="compositionally biased region" description="Basic and acidic residues" evidence="1">
    <location>
        <begin position="374"/>
        <end position="388"/>
    </location>
</feature>
<organism evidence="3 4">
    <name type="scientific">Sinanodonta woodiana</name>
    <name type="common">Chinese pond mussel</name>
    <name type="synonym">Anodonta woodiana</name>
    <dbReference type="NCBI Taxonomy" id="1069815"/>
    <lineage>
        <taxon>Eukaryota</taxon>
        <taxon>Metazoa</taxon>
        <taxon>Spiralia</taxon>
        <taxon>Lophotrochozoa</taxon>
        <taxon>Mollusca</taxon>
        <taxon>Bivalvia</taxon>
        <taxon>Autobranchia</taxon>
        <taxon>Heteroconchia</taxon>
        <taxon>Palaeoheterodonta</taxon>
        <taxon>Unionida</taxon>
        <taxon>Unionoidea</taxon>
        <taxon>Unionidae</taxon>
        <taxon>Unioninae</taxon>
        <taxon>Sinanodonta</taxon>
    </lineage>
</organism>
<dbReference type="EMBL" id="JBJQND010000015">
    <property type="protein sequence ID" value="KAL3852888.1"/>
    <property type="molecule type" value="Genomic_DNA"/>
</dbReference>
<keyword evidence="2" id="KW-0812">Transmembrane</keyword>
<feature type="compositionally biased region" description="Polar residues" evidence="1">
    <location>
        <begin position="537"/>
        <end position="567"/>
    </location>
</feature>
<dbReference type="Proteomes" id="UP001634394">
    <property type="component" value="Unassembled WGS sequence"/>
</dbReference>
<feature type="compositionally biased region" description="Low complexity" evidence="1">
    <location>
        <begin position="423"/>
        <end position="443"/>
    </location>
</feature>
<name>A0ABD3UXD0_SINWO</name>
<evidence type="ECO:0000313" key="4">
    <source>
        <dbReference type="Proteomes" id="UP001634394"/>
    </source>
</evidence>
<feature type="region of interest" description="Disordered" evidence="1">
    <location>
        <begin position="150"/>
        <end position="172"/>
    </location>
</feature>